<evidence type="ECO:0000313" key="4">
    <source>
        <dbReference type="EMBL" id="MBP3962749.1"/>
    </source>
</evidence>
<sequence>MDKICKSSILSDLHCSVRGGNSTVKISPTGDAHADLFSDIQENEQLFKRVFLNCSDVSFREITTDGKVRLLLIYVANMVNAEELNTNILKPLFYEGLPQGLDSVNSISQMLEQSRFSVLHVMTSSNVSGIVECVLRGHVAILVDGEASAIVADVTNFETRTIGEPSEEATLRGSRESFTELLTTNTTMMRRIFATPDLKMEQLTLGKYTKTEVVITYLEGVVDLSVLDEVRKRVKRIRIDGILESGYIEESIEDTHFSPFPQILNSERPDVVAAGLLEGKVAILTNGTPIALIVPMTFWAGLQAPDDYFERFLFVTLNRWIRYMFVLISVFLPSIYIALTDFNPEMVPAKLMLSIAALREKAPFPTVIEVFMMEFVFEALREAGIRLPRQIGPLVSIVGALVIGEAAVRAGIISAPIVIIVPAAGISSFVIPRYSFSFPMRILRFPMLILAGLFGLFGIAIGIIAILIHLIHLQPFGTPYLSPVAPLKKGKLKDVLMRWPHKLTRKSEPVPEADHP</sequence>
<dbReference type="Pfam" id="PF03323">
    <property type="entry name" value="GerA"/>
    <property type="match status" value="1"/>
</dbReference>
<proteinExistence type="inferred from homology"/>
<dbReference type="InterPro" id="IPR004995">
    <property type="entry name" value="Spore_Ger"/>
</dbReference>
<keyword evidence="2 3" id="KW-0472">Membrane</keyword>
<comment type="similarity">
    <text evidence="1">Belongs to the GerABKA family.</text>
</comment>
<dbReference type="PANTHER" id="PTHR22550:SF5">
    <property type="entry name" value="LEUCINE ZIPPER PROTEIN 4"/>
    <property type="match status" value="1"/>
</dbReference>
<dbReference type="EMBL" id="JAGKSP010000002">
    <property type="protein sequence ID" value="MBP3962749.1"/>
    <property type="molecule type" value="Genomic_DNA"/>
</dbReference>
<keyword evidence="3" id="KW-1133">Transmembrane helix</keyword>
<dbReference type="PANTHER" id="PTHR22550">
    <property type="entry name" value="SPORE GERMINATION PROTEIN"/>
    <property type="match status" value="1"/>
</dbReference>
<evidence type="ECO:0000256" key="3">
    <source>
        <dbReference type="SAM" id="Phobius"/>
    </source>
</evidence>
<accession>A0ABS5C9Z0</accession>
<feature type="transmembrane region" description="Helical" evidence="3">
    <location>
        <begin position="417"/>
        <end position="436"/>
    </location>
</feature>
<dbReference type="InterPro" id="IPR050768">
    <property type="entry name" value="UPF0353/GerABKA_families"/>
</dbReference>
<name>A0ABS5C9Z0_9BACL</name>
<reference evidence="4 5" key="1">
    <citation type="submission" date="2021-04" db="EMBL/GenBank/DDBJ databases">
        <title>Paenibacillus sp. DLE-14 whole genome sequence.</title>
        <authorList>
            <person name="Ham Y.J."/>
        </authorList>
    </citation>
    <scope>NUCLEOTIDE SEQUENCE [LARGE SCALE GENOMIC DNA]</scope>
    <source>
        <strain evidence="4 5">DLE-14</strain>
    </source>
</reference>
<evidence type="ECO:0000256" key="1">
    <source>
        <dbReference type="ARBA" id="ARBA00005278"/>
    </source>
</evidence>
<protein>
    <submittedName>
        <fullName evidence="4">Spore germination protein</fullName>
    </submittedName>
</protein>
<evidence type="ECO:0000256" key="2">
    <source>
        <dbReference type="ARBA" id="ARBA00023136"/>
    </source>
</evidence>
<comment type="caution">
    <text evidence="4">The sequence shown here is derived from an EMBL/GenBank/DDBJ whole genome shotgun (WGS) entry which is preliminary data.</text>
</comment>
<evidence type="ECO:0000313" key="5">
    <source>
        <dbReference type="Proteomes" id="UP000673394"/>
    </source>
</evidence>
<feature type="transmembrane region" description="Helical" evidence="3">
    <location>
        <begin position="448"/>
        <end position="471"/>
    </location>
</feature>
<organism evidence="4 5">
    <name type="scientific">Paenibacillus lignilyticus</name>
    <dbReference type="NCBI Taxonomy" id="1172615"/>
    <lineage>
        <taxon>Bacteria</taxon>
        <taxon>Bacillati</taxon>
        <taxon>Bacillota</taxon>
        <taxon>Bacilli</taxon>
        <taxon>Bacillales</taxon>
        <taxon>Paenibacillaceae</taxon>
        <taxon>Paenibacillus</taxon>
    </lineage>
</organism>
<feature type="transmembrane region" description="Helical" evidence="3">
    <location>
        <begin position="320"/>
        <end position="342"/>
    </location>
</feature>
<dbReference type="Proteomes" id="UP000673394">
    <property type="component" value="Unassembled WGS sequence"/>
</dbReference>
<feature type="transmembrane region" description="Helical" evidence="3">
    <location>
        <begin position="392"/>
        <end position="411"/>
    </location>
</feature>
<dbReference type="PIRSF" id="PIRSF005690">
    <property type="entry name" value="GerBA"/>
    <property type="match status" value="1"/>
</dbReference>
<keyword evidence="5" id="KW-1185">Reference proteome</keyword>
<keyword evidence="3" id="KW-0812">Transmembrane</keyword>
<gene>
    <name evidence="4" type="ORF">I8J30_08530</name>
</gene>